<dbReference type="SMART" id="SM00388">
    <property type="entry name" value="HisKA"/>
    <property type="match status" value="1"/>
</dbReference>
<dbReference type="InterPro" id="IPR003594">
    <property type="entry name" value="HATPase_dom"/>
</dbReference>
<evidence type="ECO:0000256" key="7">
    <source>
        <dbReference type="ARBA" id="ARBA00022692"/>
    </source>
</evidence>
<dbReference type="SUPFAM" id="SSF52172">
    <property type="entry name" value="CheY-like"/>
    <property type="match status" value="1"/>
</dbReference>
<evidence type="ECO:0000259" key="20">
    <source>
        <dbReference type="PROSITE" id="PS50110"/>
    </source>
</evidence>
<dbReference type="CDD" id="cd00088">
    <property type="entry name" value="HPT"/>
    <property type="match status" value="1"/>
</dbReference>
<dbReference type="Gene3D" id="3.30.565.10">
    <property type="entry name" value="Histidine kinase-like ATPase, C-terminal domain"/>
    <property type="match status" value="1"/>
</dbReference>
<feature type="signal peptide" evidence="18">
    <location>
        <begin position="1"/>
        <end position="28"/>
    </location>
</feature>
<feature type="domain" description="HPt" evidence="22">
    <location>
        <begin position="1268"/>
        <end position="1361"/>
    </location>
</feature>
<keyword evidence="5 17" id="KW-0597">Phosphoprotein</keyword>
<dbReference type="SUPFAM" id="SSF55785">
    <property type="entry name" value="PYP-like sensor domain (PAS domain)"/>
    <property type="match status" value="1"/>
</dbReference>
<dbReference type="OrthoDB" id="9810730at2"/>
<dbReference type="Pfam" id="PF00072">
    <property type="entry name" value="Response_reg"/>
    <property type="match status" value="1"/>
</dbReference>
<evidence type="ECO:0000259" key="21">
    <source>
        <dbReference type="PROSITE" id="PS50113"/>
    </source>
</evidence>
<dbReference type="Pfam" id="PF00512">
    <property type="entry name" value="HisKA"/>
    <property type="match status" value="1"/>
</dbReference>
<keyword evidence="9" id="KW-0418">Kinase</keyword>
<feature type="domain" description="Response regulatory" evidence="20">
    <location>
        <begin position="1088"/>
        <end position="1202"/>
    </location>
</feature>
<dbReference type="InterPro" id="IPR036641">
    <property type="entry name" value="HPT_dom_sf"/>
</dbReference>
<dbReference type="SUPFAM" id="SSF47226">
    <property type="entry name" value="Histidine-containing phosphotransfer domain, HPT domain"/>
    <property type="match status" value="1"/>
</dbReference>
<evidence type="ECO:0000259" key="19">
    <source>
        <dbReference type="PROSITE" id="PS50109"/>
    </source>
</evidence>
<dbReference type="Gene3D" id="3.40.50.2300">
    <property type="match status" value="1"/>
</dbReference>
<dbReference type="PROSITE" id="PS50110">
    <property type="entry name" value="RESPONSE_REGULATORY"/>
    <property type="match status" value="1"/>
</dbReference>
<evidence type="ECO:0000256" key="11">
    <source>
        <dbReference type="ARBA" id="ARBA00022989"/>
    </source>
</evidence>
<keyword evidence="12" id="KW-0902">Two-component regulatory system</keyword>
<evidence type="ECO:0000256" key="17">
    <source>
        <dbReference type="PROSITE-ProRule" id="PRU00169"/>
    </source>
</evidence>
<reference evidence="23 24" key="1">
    <citation type="submission" date="2018-09" db="EMBL/GenBank/DDBJ databases">
        <authorList>
            <person name="Wang F."/>
        </authorList>
    </citation>
    <scope>NUCLEOTIDE SEQUENCE [LARGE SCALE GENOMIC DNA]</scope>
    <source>
        <strain evidence="23 24">PLHSC7-2</strain>
    </source>
</reference>
<dbReference type="PRINTS" id="PR00344">
    <property type="entry name" value="BCTRLSENSOR"/>
</dbReference>
<evidence type="ECO:0000256" key="10">
    <source>
        <dbReference type="ARBA" id="ARBA00022840"/>
    </source>
</evidence>
<dbReference type="InterPro" id="IPR036890">
    <property type="entry name" value="HATPase_C_sf"/>
</dbReference>
<dbReference type="GO" id="GO:0000155">
    <property type="term" value="F:phosphorelay sensor kinase activity"/>
    <property type="evidence" value="ECO:0007669"/>
    <property type="project" value="InterPro"/>
</dbReference>
<dbReference type="InterPro" id="IPR008207">
    <property type="entry name" value="Sig_transdc_His_kin_Hpt_dom"/>
</dbReference>
<dbReference type="InterPro" id="IPR001789">
    <property type="entry name" value="Sig_transdc_resp-reg_receiver"/>
</dbReference>
<dbReference type="Gene3D" id="1.20.120.160">
    <property type="entry name" value="HPT domain"/>
    <property type="match status" value="1"/>
</dbReference>
<dbReference type="Gene3D" id="3.40.190.10">
    <property type="entry name" value="Periplasmic binding protein-like II"/>
    <property type="match status" value="4"/>
</dbReference>
<dbReference type="SMART" id="SM00387">
    <property type="entry name" value="HATPase_c"/>
    <property type="match status" value="1"/>
</dbReference>
<dbReference type="Gene3D" id="3.30.450.20">
    <property type="entry name" value="PAS domain"/>
    <property type="match status" value="1"/>
</dbReference>
<dbReference type="SUPFAM" id="SSF55874">
    <property type="entry name" value="ATPase domain of HSP90 chaperone/DNA topoisomerase II/histidine kinase"/>
    <property type="match status" value="1"/>
</dbReference>
<reference evidence="23 24" key="2">
    <citation type="submission" date="2019-01" db="EMBL/GenBank/DDBJ databases">
        <title>Motilimonas pumilus sp. nov., isolated from the gut of sea cucumber (Apostichopus japonicus).</title>
        <authorList>
            <person name="Wang F.-Q."/>
            <person name="Ren L.-H."/>
            <person name="Lin Y.-W."/>
            <person name="Sun G.-H."/>
            <person name="Du Z.-J."/>
            <person name="Zhao J.-X."/>
            <person name="Liu X.-J."/>
            <person name="Liu L.-J."/>
        </authorList>
    </citation>
    <scope>NUCLEOTIDE SEQUENCE [LARGE SCALE GENOMIC DNA]</scope>
    <source>
        <strain evidence="23 24">PLHSC7-2</strain>
    </source>
</reference>
<keyword evidence="24" id="KW-1185">Reference proteome</keyword>
<dbReference type="InterPro" id="IPR005467">
    <property type="entry name" value="His_kinase_dom"/>
</dbReference>
<dbReference type="PROSITE" id="PS51257">
    <property type="entry name" value="PROKAR_LIPOPROTEIN"/>
    <property type="match status" value="1"/>
</dbReference>
<name>A0A418YKR1_9GAMM</name>
<dbReference type="InterPro" id="IPR000700">
    <property type="entry name" value="PAS-assoc_C"/>
</dbReference>
<feature type="domain" description="Histidine kinase" evidence="19">
    <location>
        <begin position="713"/>
        <end position="939"/>
    </location>
</feature>
<dbReference type="PROSITE" id="PS50113">
    <property type="entry name" value="PAC"/>
    <property type="match status" value="1"/>
</dbReference>
<sequence>MTMPIIKSTLLHGLFILLFTAFSCGQLAAQVSDLSQAEEAWIDRKAQVIVGVLTTPYQPYYKISDNQKVSGILDDFTHLVMDKLGLKVKYQLYPDYPSLEQGLLNGEIDLIAGVEKTPERVKQQRFSQAFLQVPKAIMVHENRRALTDWEQFDGLTFAGEVGFANQEMIERTLPDTNYLLIDSVQEAVTTIKYGMSDAYVGDHITLQYLVGQATDLPLLIKQFSELGNSSLRFSTAYEQTYLINIINKAIQDIDILTGKKIINRWLNSANQEGDTPILINQAEQAWINANPVVKYAVDPLWKPLDYINGQGKPDGMAKDILGIISEKTGIQFEHVASDSWGESMALFKDKQVSILPAVVKTPKRRDFMLFSQPYYSDPWVLLSQSNRNIDVEGVASGELRVAVKPNSFAENEILKHFPKANIIASEGLIDALDKVQSGVADVAFSNLSIAANMLQEEFAGKLKIVNKISQAQSVNIKVGVQLDEPILQDLVNKALGSISQAELENIHNKWLVVEVNQGVEYADIYLYASVIIVPILLILGIILYSNYRLKSEVNLRRLVEIRAKEAERKVQSIADNIPGAVIQFHQTVDQRIVFTFISKGIDKLYSYDVKDMMREPQLFLRDAPAYERAKVMQAMHDSAANLSPVDIEFQLSQSADQPVWIQVLAKVTRRGGNTSWNGVLVDISERKQQEFALAQAMEKAHQATKAKSHFLAMMSHEIRTPLNGVIGMLELLTQSVEEPEQMEYVQSINSSANNLLHILNDVLDVSKIEAGQLEVTAVKTNVKRIAQDVLTTHANNATSKGLDVNYWHDPLIATKVLTDGNRLGQIISNFLGNAIKFTERGQVKLSLTLLQQVEAPNGELQQTIRFQITDTGIGISPENQKKLFQPFVQAEASTSRKYGGTGLGLTISKMLAQRLGSDIQLTSQEGNGTTIYFDLTLPVLIPAEMPQKQQQKAVVLVDNDSEHCLRIKAYFEAWQYPLVVIPDYLAQSVLTMKEAVIFCPQKLVEQHNLGPVCAENSSQLVILSKVIFSPALGALCLPTNPLLPRNIETILQRLTDIDGLYKQVSKFGSKNKHKPLLTREQALVEGQLILVAEDHPTNQEVIRRQLNMLGYTCDIVENGVLALQALKQTPYSLLITDCHMPEMDGYQLTEKVREFDQQLPIIALTANALSGELERCIEIGMNDYLSKPTSMGDLKEKILQYITESEGGASLVEPVTDMAAILAETDDECLLSEVSAEENALPVSDMPWQAAQVLQPVDELELLEMFGERVVVKQMLDEFQVTLEQDMREMMQAKIARDYEGMALIAHRMKGAASMITAAELSNACYAIEQICKRQSDEDITSSLKALNQAKQRLNEFLALPQNAA</sequence>
<dbReference type="InterPro" id="IPR011006">
    <property type="entry name" value="CheY-like_superfamily"/>
</dbReference>
<evidence type="ECO:0000256" key="9">
    <source>
        <dbReference type="ARBA" id="ARBA00022777"/>
    </source>
</evidence>
<evidence type="ECO:0000256" key="5">
    <source>
        <dbReference type="ARBA" id="ARBA00022553"/>
    </source>
</evidence>
<evidence type="ECO:0000313" key="23">
    <source>
        <dbReference type="EMBL" id="RJG51575.1"/>
    </source>
</evidence>
<keyword evidence="10" id="KW-0067">ATP-binding</keyword>
<dbReference type="SUPFAM" id="SSF47384">
    <property type="entry name" value="Homodimeric domain of signal transducing histidine kinase"/>
    <property type="match status" value="1"/>
</dbReference>
<dbReference type="Gene3D" id="1.10.287.130">
    <property type="match status" value="1"/>
</dbReference>
<dbReference type="InterPro" id="IPR004358">
    <property type="entry name" value="Sig_transdc_His_kin-like_C"/>
</dbReference>
<evidence type="ECO:0000256" key="18">
    <source>
        <dbReference type="SAM" id="SignalP"/>
    </source>
</evidence>
<dbReference type="InterPro" id="IPR001638">
    <property type="entry name" value="Solute-binding_3/MltF_N"/>
</dbReference>
<evidence type="ECO:0000256" key="4">
    <source>
        <dbReference type="ARBA" id="ARBA00022475"/>
    </source>
</evidence>
<accession>A0A418YKR1</accession>
<keyword evidence="11" id="KW-1133">Transmembrane helix</keyword>
<evidence type="ECO:0000256" key="14">
    <source>
        <dbReference type="ARBA" id="ARBA00064003"/>
    </source>
</evidence>
<gene>
    <name evidence="23" type="ORF">D1Z90_02265</name>
</gene>
<dbReference type="CDD" id="cd01007">
    <property type="entry name" value="PBP2_BvgS_HisK_like"/>
    <property type="match status" value="2"/>
</dbReference>
<dbReference type="Pfam" id="PF01627">
    <property type="entry name" value="Hpt"/>
    <property type="match status" value="1"/>
</dbReference>
<evidence type="ECO:0000256" key="8">
    <source>
        <dbReference type="ARBA" id="ARBA00022741"/>
    </source>
</evidence>
<dbReference type="RefSeq" id="WP_119909099.1">
    <property type="nucleotide sequence ID" value="NZ_QZCH01000001.1"/>
</dbReference>
<keyword evidence="6" id="KW-0808">Transferase</keyword>
<dbReference type="EMBL" id="QZCH01000001">
    <property type="protein sequence ID" value="RJG51575.1"/>
    <property type="molecule type" value="Genomic_DNA"/>
</dbReference>
<dbReference type="PROSITE" id="PS50109">
    <property type="entry name" value="HIS_KIN"/>
    <property type="match status" value="1"/>
</dbReference>
<dbReference type="CDD" id="cd16922">
    <property type="entry name" value="HATPase_EvgS-ArcB-TorS-like"/>
    <property type="match status" value="1"/>
</dbReference>
<evidence type="ECO:0000256" key="6">
    <source>
        <dbReference type="ARBA" id="ARBA00022679"/>
    </source>
</evidence>
<protein>
    <recommendedName>
        <fullName evidence="15">Sensory/regulatory protein RpfC</fullName>
        <ecNumber evidence="3">2.7.13.3</ecNumber>
    </recommendedName>
</protein>
<feature type="chain" id="PRO_5019177971" description="Sensory/regulatory protein RpfC" evidence="18">
    <location>
        <begin position="29"/>
        <end position="1365"/>
    </location>
</feature>
<evidence type="ECO:0000256" key="15">
    <source>
        <dbReference type="ARBA" id="ARBA00068150"/>
    </source>
</evidence>
<feature type="domain" description="PAC" evidence="21">
    <location>
        <begin position="645"/>
        <end position="695"/>
    </location>
</feature>
<dbReference type="SMART" id="SM00448">
    <property type="entry name" value="REC"/>
    <property type="match status" value="1"/>
</dbReference>
<dbReference type="InterPro" id="IPR036097">
    <property type="entry name" value="HisK_dim/P_sf"/>
</dbReference>
<dbReference type="GO" id="GO:0005886">
    <property type="term" value="C:plasma membrane"/>
    <property type="evidence" value="ECO:0007669"/>
    <property type="project" value="UniProtKB-SubCell"/>
</dbReference>
<dbReference type="PANTHER" id="PTHR45339">
    <property type="entry name" value="HYBRID SIGNAL TRANSDUCTION HISTIDINE KINASE J"/>
    <property type="match status" value="1"/>
</dbReference>
<dbReference type="InterPro" id="IPR003661">
    <property type="entry name" value="HisK_dim/P_dom"/>
</dbReference>
<dbReference type="EC" id="2.7.13.3" evidence="3"/>
<dbReference type="SUPFAM" id="SSF53850">
    <property type="entry name" value="Periplasmic binding protein-like II"/>
    <property type="match status" value="2"/>
</dbReference>
<dbReference type="InterPro" id="IPR035965">
    <property type="entry name" value="PAS-like_dom_sf"/>
</dbReference>
<dbReference type="GO" id="GO:0005524">
    <property type="term" value="F:ATP binding"/>
    <property type="evidence" value="ECO:0007669"/>
    <property type="project" value="UniProtKB-KW"/>
</dbReference>
<comment type="subunit">
    <text evidence="14">At low DSF concentrations, interacts with RpfF.</text>
</comment>
<dbReference type="PROSITE" id="PS50894">
    <property type="entry name" value="HPT"/>
    <property type="match status" value="1"/>
</dbReference>
<evidence type="ECO:0000256" key="1">
    <source>
        <dbReference type="ARBA" id="ARBA00000085"/>
    </source>
</evidence>
<comment type="subcellular location">
    <subcellularLocation>
        <location evidence="2">Cell membrane</location>
        <topology evidence="2">Multi-pass membrane protein</topology>
    </subcellularLocation>
</comment>
<evidence type="ECO:0000256" key="2">
    <source>
        <dbReference type="ARBA" id="ARBA00004651"/>
    </source>
</evidence>
<dbReference type="CDD" id="cd17546">
    <property type="entry name" value="REC_hyHK_CKI1_RcsC-like"/>
    <property type="match status" value="1"/>
</dbReference>
<dbReference type="Pfam" id="PF02518">
    <property type="entry name" value="HATPase_c"/>
    <property type="match status" value="1"/>
</dbReference>
<feature type="modified residue" description="Phosphohistidine" evidence="16">
    <location>
        <position position="1307"/>
    </location>
</feature>
<dbReference type="PANTHER" id="PTHR45339:SF1">
    <property type="entry name" value="HYBRID SIGNAL TRANSDUCTION HISTIDINE KINASE J"/>
    <property type="match status" value="1"/>
</dbReference>
<comment type="catalytic activity">
    <reaction evidence="1">
        <text>ATP + protein L-histidine = ADP + protein N-phospho-L-histidine.</text>
        <dbReference type="EC" id="2.7.13.3"/>
    </reaction>
</comment>
<evidence type="ECO:0000256" key="16">
    <source>
        <dbReference type="PROSITE-ProRule" id="PRU00110"/>
    </source>
</evidence>
<keyword evidence="4" id="KW-1003">Cell membrane</keyword>
<evidence type="ECO:0000259" key="22">
    <source>
        <dbReference type="PROSITE" id="PS50894"/>
    </source>
</evidence>
<dbReference type="CDD" id="cd00082">
    <property type="entry name" value="HisKA"/>
    <property type="match status" value="1"/>
</dbReference>
<dbReference type="Pfam" id="PF00497">
    <property type="entry name" value="SBP_bac_3"/>
    <property type="match status" value="2"/>
</dbReference>
<comment type="caution">
    <text evidence="23">The sequence shown here is derived from an EMBL/GenBank/DDBJ whole genome shotgun (WGS) entry which is preliminary data.</text>
</comment>
<evidence type="ECO:0000256" key="3">
    <source>
        <dbReference type="ARBA" id="ARBA00012438"/>
    </source>
</evidence>
<feature type="modified residue" description="4-aspartylphosphate" evidence="17">
    <location>
        <position position="1137"/>
    </location>
</feature>
<keyword evidence="18" id="KW-0732">Signal</keyword>
<proteinExistence type="predicted"/>
<dbReference type="Proteomes" id="UP000283255">
    <property type="component" value="Unassembled WGS sequence"/>
</dbReference>
<evidence type="ECO:0000256" key="12">
    <source>
        <dbReference type="ARBA" id="ARBA00023012"/>
    </source>
</evidence>
<keyword evidence="7" id="KW-0812">Transmembrane</keyword>
<keyword evidence="13" id="KW-0472">Membrane</keyword>
<dbReference type="SMART" id="SM00062">
    <property type="entry name" value="PBPb"/>
    <property type="match status" value="2"/>
</dbReference>
<keyword evidence="8" id="KW-0547">Nucleotide-binding</keyword>
<organism evidence="23 24">
    <name type="scientific">Motilimonas pumila</name>
    <dbReference type="NCBI Taxonomy" id="2303987"/>
    <lineage>
        <taxon>Bacteria</taxon>
        <taxon>Pseudomonadati</taxon>
        <taxon>Pseudomonadota</taxon>
        <taxon>Gammaproteobacteria</taxon>
        <taxon>Alteromonadales</taxon>
        <taxon>Alteromonadales genera incertae sedis</taxon>
        <taxon>Motilimonas</taxon>
    </lineage>
</organism>
<evidence type="ECO:0000313" key="24">
    <source>
        <dbReference type="Proteomes" id="UP000283255"/>
    </source>
</evidence>
<dbReference type="FunFam" id="3.30.565.10:FF:000010">
    <property type="entry name" value="Sensor histidine kinase RcsC"/>
    <property type="match status" value="1"/>
</dbReference>
<dbReference type="FunFam" id="1.10.287.130:FF:000002">
    <property type="entry name" value="Two-component osmosensing histidine kinase"/>
    <property type="match status" value="1"/>
</dbReference>
<evidence type="ECO:0000256" key="13">
    <source>
        <dbReference type="ARBA" id="ARBA00023136"/>
    </source>
</evidence>